<dbReference type="PANTHER" id="PTHR43415:SF4">
    <property type="entry name" value="N-ACETYLTRANSFERASE DOMAIN-CONTAINING PROTEIN"/>
    <property type="match status" value="1"/>
</dbReference>
<accession>A0A5P9QBJ4</accession>
<proteinExistence type="predicted"/>
<dbReference type="Proteomes" id="UP000326702">
    <property type="component" value="Chromosome"/>
</dbReference>
<keyword evidence="2" id="KW-0808">Transferase</keyword>
<sequence>MAPDVLARGPRVVLRGWTAPDRAALREWLRPEHEWHRWDAPYYPAPSDLEAEAIADVAGRAPGVGLPPGRAVLDVGGRLVGTVSWYWESVETHWARMGITVFDPAERGHGVGREALGLWTSYLFGATDWVRLDLATWSGNGAMLAVARALGFVEEGRFRRARVVDGERYDAVVMGVLREEWEVLSRGDERGKEPA</sequence>
<keyword evidence="3" id="KW-1185">Reference proteome</keyword>
<reference evidence="2 3" key="1">
    <citation type="submission" date="2019-10" db="EMBL/GenBank/DDBJ databases">
        <title>Genome sequence of Luteimicrobium xylanilyticum HY-24.</title>
        <authorList>
            <person name="Kim D.Y."/>
            <person name="Park H.-Y."/>
        </authorList>
    </citation>
    <scope>NUCLEOTIDE SEQUENCE [LARGE SCALE GENOMIC DNA]</scope>
    <source>
        <strain evidence="2 3">HY-24</strain>
    </source>
</reference>
<dbReference type="InterPro" id="IPR016181">
    <property type="entry name" value="Acyl_CoA_acyltransferase"/>
</dbReference>
<keyword evidence="2" id="KW-0012">Acyltransferase</keyword>
<dbReference type="EC" id="2.3.1.-" evidence="2"/>
<dbReference type="CDD" id="cd04301">
    <property type="entry name" value="NAT_SF"/>
    <property type="match status" value="1"/>
</dbReference>
<gene>
    <name evidence="2" type="primary">yhhY</name>
    <name evidence="2" type="ORF">KDY119_02333</name>
</gene>
<evidence type="ECO:0000259" key="1">
    <source>
        <dbReference type="PROSITE" id="PS51186"/>
    </source>
</evidence>
<feature type="domain" description="N-acetyltransferase" evidence="1">
    <location>
        <begin position="12"/>
        <end position="179"/>
    </location>
</feature>
<dbReference type="SUPFAM" id="SSF55729">
    <property type="entry name" value="Acyl-CoA N-acyltransferases (Nat)"/>
    <property type="match status" value="1"/>
</dbReference>
<dbReference type="Pfam" id="PF13302">
    <property type="entry name" value="Acetyltransf_3"/>
    <property type="match status" value="1"/>
</dbReference>
<dbReference type="InterPro" id="IPR000182">
    <property type="entry name" value="GNAT_dom"/>
</dbReference>
<protein>
    <submittedName>
        <fullName evidence="2">Acetyltransferase</fullName>
        <ecNumber evidence="2">2.3.1.-</ecNumber>
    </submittedName>
</protein>
<dbReference type="Gene3D" id="3.40.630.30">
    <property type="match status" value="1"/>
</dbReference>
<name>A0A5P9QBJ4_9MICO</name>
<dbReference type="AlphaFoldDB" id="A0A5P9QBJ4"/>
<dbReference type="RefSeq" id="WP_036949472.1">
    <property type="nucleotide sequence ID" value="NZ_BAABIH010000036.1"/>
</dbReference>
<dbReference type="PROSITE" id="PS51186">
    <property type="entry name" value="GNAT"/>
    <property type="match status" value="1"/>
</dbReference>
<organism evidence="2 3">
    <name type="scientific">Luteimicrobium xylanilyticum</name>
    <dbReference type="NCBI Taxonomy" id="1133546"/>
    <lineage>
        <taxon>Bacteria</taxon>
        <taxon>Bacillati</taxon>
        <taxon>Actinomycetota</taxon>
        <taxon>Actinomycetes</taxon>
        <taxon>Micrococcales</taxon>
        <taxon>Luteimicrobium</taxon>
    </lineage>
</organism>
<dbReference type="PANTHER" id="PTHR43415">
    <property type="entry name" value="SPERMIDINE N(1)-ACETYLTRANSFERASE"/>
    <property type="match status" value="1"/>
</dbReference>
<dbReference type="EMBL" id="CP045529">
    <property type="protein sequence ID" value="QFU98813.1"/>
    <property type="molecule type" value="Genomic_DNA"/>
</dbReference>
<evidence type="ECO:0000313" key="3">
    <source>
        <dbReference type="Proteomes" id="UP000326702"/>
    </source>
</evidence>
<dbReference type="GO" id="GO:0016747">
    <property type="term" value="F:acyltransferase activity, transferring groups other than amino-acyl groups"/>
    <property type="evidence" value="ECO:0007669"/>
    <property type="project" value="InterPro"/>
</dbReference>
<evidence type="ECO:0000313" key="2">
    <source>
        <dbReference type="EMBL" id="QFU98813.1"/>
    </source>
</evidence>
<dbReference type="KEGG" id="lxl:KDY119_02333"/>